<dbReference type="EMBL" id="KL197709">
    <property type="protein sequence ID" value="KDQ64617.1"/>
    <property type="molecule type" value="Genomic_DNA"/>
</dbReference>
<dbReference type="InterPro" id="IPR036249">
    <property type="entry name" value="Thioredoxin-like_sf"/>
</dbReference>
<evidence type="ECO:0008006" key="3">
    <source>
        <dbReference type="Google" id="ProtNLM"/>
    </source>
</evidence>
<gene>
    <name evidence="1" type="ORF">JAAARDRAFT_52563</name>
</gene>
<keyword evidence="2" id="KW-1185">Reference proteome</keyword>
<dbReference type="OrthoDB" id="10257948at2759"/>
<accession>A0A067QM66</accession>
<dbReference type="HOGENOM" id="CLU_072378_1_0_1"/>
<dbReference type="Proteomes" id="UP000027265">
    <property type="component" value="Unassembled WGS sequence"/>
</dbReference>
<dbReference type="PANTHER" id="PTHR21148">
    <property type="entry name" value="THIOREDOXIN DOMAIN-CONTAINING PROTEIN 9"/>
    <property type="match status" value="1"/>
</dbReference>
<reference evidence="2" key="1">
    <citation type="journal article" date="2014" name="Proc. Natl. Acad. Sci. U.S.A.">
        <title>Extensive sampling of basidiomycete genomes demonstrates inadequacy of the white-rot/brown-rot paradigm for wood decay fungi.</title>
        <authorList>
            <person name="Riley R."/>
            <person name="Salamov A.A."/>
            <person name="Brown D.W."/>
            <person name="Nagy L.G."/>
            <person name="Floudas D."/>
            <person name="Held B.W."/>
            <person name="Levasseur A."/>
            <person name="Lombard V."/>
            <person name="Morin E."/>
            <person name="Otillar R."/>
            <person name="Lindquist E.A."/>
            <person name="Sun H."/>
            <person name="LaButti K.M."/>
            <person name="Schmutz J."/>
            <person name="Jabbour D."/>
            <person name="Luo H."/>
            <person name="Baker S.E."/>
            <person name="Pisabarro A.G."/>
            <person name="Walton J.D."/>
            <person name="Blanchette R.A."/>
            <person name="Henrissat B."/>
            <person name="Martin F."/>
            <person name="Cullen D."/>
            <person name="Hibbett D.S."/>
            <person name="Grigoriev I.V."/>
        </authorList>
    </citation>
    <scope>NUCLEOTIDE SEQUENCE [LARGE SCALE GENOMIC DNA]</scope>
    <source>
        <strain evidence="2">MUCL 33604</strain>
    </source>
</reference>
<protein>
    <recommendedName>
        <fullName evidence="3">Thioredoxin domain-containing protein</fullName>
    </recommendedName>
</protein>
<name>A0A067QM66_9AGAM</name>
<evidence type="ECO:0000313" key="2">
    <source>
        <dbReference type="Proteomes" id="UP000027265"/>
    </source>
</evidence>
<sequence>MERVKQLKDSGHGLYMEIEDEKQVIRISASEPRCVIHFFHRDFRRCQIMDKHLAKLAPKYFDTRFIRVFVENVPWLVERLSIKVLPCVICFVNGVSKDKMVGFEDLGNEDEFQTATLELRLLQNGMIRKPSATPQTYTTASTSTRQEIRGRQDDDFDFDLDD</sequence>
<dbReference type="SUPFAM" id="SSF52833">
    <property type="entry name" value="Thioredoxin-like"/>
    <property type="match status" value="1"/>
</dbReference>
<dbReference type="Gene3D" id="3.40.30.10">
    <property type="entry name" value="Glutaredoxin"/>
    <property type="match status" value="1"/>
</dbReference>
<proteinExistence type="predicted"/>
<dbReference type="AlphaFoldDB" id="A0A067QM66"/>
<dbReference type="InParanoid" id="A0A067QM66"/>
<dbReference type="STRING" id="933084.A0A067QM66"/>
<evidence type="ECO:0000313" key="1">
    <source>
        <dbReference type="EMBL" id="KDQ64617.1"/>
    </source>
</evidence>
<dbReference type="CDD" id="cd02989">
    <property type="entry name" value="Phd_like_TxnDC9"/>
    <property type="match status" value="1"/>
</dbReference>
<organism evidence="1 2">
    <name type="scientific">Jaapia argillacea MUCL 33604</name>
    <dbReference type="NCBI Taxonomy" id="933084"/>
    <lineage>
        <taxon>Eukaryota</taxon>
        <taxon>Fungi</taxon>
        <taxon>Dikarya</taxon>
        <taxon>Basidiomycota</taxon>
        <taxon>Agaricomycotina</taxon>
        <taxon>Agaricomycetes</taxon>
        <taxon>Agaricomycetidae</taxon>
        <taxon>Jaapiales</taxon>
        <taxon>Jaapiaceae</taxon>
        <taxon>Jaapia</taxon>
    </lineage>
</organism>
<dbReference type="FunCoup" id="A0A067QM66">
    <property type="interactions" value="765"/>
</dbReference>